<evidence type="ECO:0000256" key="16">
    <source>
        <dbReference type="PIRSR" id="PIRSR006337-2"/>
    </source>
</evidence>
<name>A0A4R7D8N4_9SPHI</name>
<comment type="pathway">
    <text evidence="2 14">Glycan biosynthesis; trehalose biosynthesis.</text>
</comment>
<evidence type="ECO:0000259" key="18">
    <source>
        <dbReference type="SMART" id="SM00642"/>
    </source>
</evidence>
<evidence type="ECO:0000256" key="6">
    <source>
        <dbReference type="ARBA" id="ARBA00022490"/>
    </source>
</evidence>
<dbReference type="InterPro" id="IPR044901">
    <property type="entry name" value="Trehalose_TreZ_E-set_sf"/>
</dbReference>
<evidence type="ECO:0000256" key="4">
    <source>
        <dbReference type="ARBA" id="ARBA00012268"/>
    </source>
</evidence>
<sequence>MFETGVKSIGVSLKNGSADICVWAPKASTVTCRVEELDIDIPLTAGRYGYWHAGSDALQEGHSYRFHIDGEAYPDPASLAQPDGVHGASKVVDLKYPWRDEHYHPPALDDLIIYELHVGTFTASHDFAGLVERIPHLLALGINAIEIMPVGQFPGERNWGYDGVFLFAVQHSYGGAKAFQQLVDACHAAGIAVILDVVYNHFGPEGNYLPNFGPYFTEKYSTPWGKAINYDDAFNHGIRDFVLANIRMWFEDFHVDGLRLDAVHAIKDFSPKHMLQEVRQLTDSIIAERNKPHYLIVECDLNDRRYLDPLQDHAFAMDAQWIDEFHHALRVAAGEERKGYYKDFEGLKDLAKAYEKAYVFDGNYSTHREKFFGTSAAGLTGERFIVFSQNHDQVGNRMLGERSAVLYSESMQRLMAMAVMLSPYTPMLFMGEEWGSKTPFQYFVSHSDEELIKAVQEGRKAEFADFHTEGTPPDPQAIATFEASVLDWNDTTIDGHQRMLSYYTALIKLRREQRALGLLSREQLHVELHKEKGSLILNIGSEDQQLVAILNFSNDRQSFTWNKKGNWTTLLDSDHQEWGGKNHTPSIIDGTIHLAPASGLLLST</sequence>
<dbReference type="GO" id="GO:0033942">
    <property type="term" value="F:4-alpha-D-(1-&gt;4)-alpha-D-glucanotrehalose trehalohydrolase activity"/>
    <property type="evidence" value="ECO:0007669"/>
    <property type="project" value="UniProtKB-EC"/>
</dbReference>
<keyword evidence="6" id="KW-0963">Cytoplasm</keyword>
<protein>
    <recommendedName>
        <fullName evidence="5 13">Malto-oligosyltrehalose trehalohydrolase</fullName>
        <shortName evidence="14">MTHase</shortName>
        <ecNumber evidence="4 13">3.2.1.141</ecNumber>
    </recommendedName>
    <alternativeName>
        <fullName evidence="11 14">4-alpha-D-((1-&gt;4)-alpha-D-glucano)trehalose trehalohydrolase</fullName>
    </alternativeName>
    <alternativeName>
        <fullName evidence="10 14">Maltooligosyl trehalose trehalohydrolase</fullName>
    </alternativeName>
</protein>
<comment type="caution">
    <text evidence="19">The sequence shown here is derived from an EMBL/GenBank/DDBJ whole genome shotgun (WGS) entry which is preliminary data.</text>
</comment>
<dbReference type="Proteomes" id="UP000294752">
    <property type="component" value="Unassembled WGS sequence"/>
</dbReference>
<evidence type="ECO:0000256" key="12">
    <source>
        <dbReference type="ARBA" id="ARBA00034013"/>
    </source>
</evidence>
<feature type="active site" description="Nucleophile" evidence="15">
    <location>
        <position position="261"/>
    </location>
</feature>
<feature type="site" description="Transition state stabilizer" evidence="17">
    <location>
        <position position="392"/>
    </location>
</feature>
<comment type="subcellular location">
    <subcellularLocation>
        <location evidence="1 15">Cytoplasm</location>
    </subcellularLocation>
</comment>
<accession>A0A4R7D8N4</accession>
<dbReference type="RefSeq" id="WP_133638727.1">
    <property type="nucleotide sequence ID" value="NZ_SNZV01000001.1"/>
</dbReference>
<dbReference type="CDD" id="cd11325">
    <property type="entry name" value="AmyAc_GTHase"/>
    <property type="match status" value="1"/>
</dbReference>
<evidence type="ECO:0000256" key="7">
    <source>
        <dbReference type="ARBA" id="ARBA00022801"/>
    </source>
</evidence>
<keyword evidence="9 14" id="KW-0326">Glycosidase</keyword>
<feature type="binding site" evidence="16">
    <location>
        <begin position="323"/>
        <end position="327"/>
    </location>
    <ligand>
        <name>substrate</name>
    </ligand>
</feature>
<evidence type="ECO:0000256" key="1">
    <source>
        <dbReference type="ARBA" id="ARBA00004496"/>
    </source>
</evidence>
<evidence type="ECO:0000256" key="13">
    <source>
        <dbReference type="NCBIfam" id="TIGR02402"/>
    </source>
</evidence>
<dbReference type="Gene3D" id="2.60.40.10">
    <property type="entry name" value="Immunoglobulins"/>
    <property type="match status" value="1"/>
</dbReference>
<dbReference type="Pfam" id="PF00128">
    <property type="entry name" value="Alpha-amylase"/>
    <property type="match status" value="1"/>
</dbReference>
<dbReference type="InterPro" id="IPR014756">
    <property type="entry name" value="Ig_E-set"/>
</dbReference>
<comment type="similarity">
    <text evidence="3 14">Belongs to the glycosyl hydrolase 13 family.</text>
</comment>
<keyword evidence="20" id="KW-1185">Reference proteome</keyword>
<evidence type="ECO:0000256" key="11">
    <source>
        <dbReference type="ARBA" id="ARBA00033284"/>
    </source>
</evidence>
<feature type="active site" description="Proton donor" evidence="15">
    <location>
        <position position="298"/>
    </location>
</feature>
<dbReference type="Gene3D" id="1.10.10.760">
    <property type="entry name" value="E-set domains of sugar-utilizing enzymes"/>
    <property type="match status" value="1"/>
</dbReference>
<evidence type="ECO:0000256" key="8">
    <source>
        <dbReference type="ARBA" id="ARBA00023277"/>
    </source>
</evidence>
<dbReference type="AlphaFoldDB" id="A0A4R7D8N4"/>
<dbReference type="SUPFAM" id="SSF81296">
    <property type="entry name" value="E set domains"/>
    <property type="match status" value="1"/>
</dbReference>
<evidence type="ECO:0000256" key="2">
    <source>
        <dbReference type="ARBA" id="ARBA00005199"/>
    </source>
</evidence>
<dbReference type="PIRSF" id="PIRSF006337">
    <property type="entry name" value="Trehalose_TreZ"/>
    <property type="match status" value="1"/>
</dbReference>
<evidence type="ECO:0000256" key="10">
    <source>
        <dbReference type="ARBA" id="ARBA00032057"/>
    </source>
</evidence>
<dbReference type="GO" id="GO:0005992">
    <property type="term" value="P:trehalose biosynthetic process"/>
    <property type="evidence" value="ECO:0007669"/>
    <property type="project" value="UniProtKB-UniRule"/>
</dbReference>
<dbReference type="UniPathway" id="UPA00299"/>
<evidence type="ECO:0000256" key="5">
    <source>
        <dbReference type="ARBA" id="ARBA00015938"/>
    </source>
</evidence>
<dbReference type="SUPFAM" id="SSF51445">
    <property type="entry name" value="(Trans)glycosidases"/>
    <property type="match status" value="1"/>
</dbReference>
<evidence type="ECO:0000256" key="17">
    <source>
        <dbReference type="PIRSR" id="PIRSR006337-3"/>
    </source>
</evidence>
<dbReference type="PANTHER" id="PTHR43651:SF11">
    <property type="entry name" value="MALTO-OLIGOSYLTREHALOSE TREHALOHYDROLASE"/>
    <property type="match status" value="1"/>
</dbReference>
<gene>
    <name evidence="19" type="ORF">B0I21_101504</name>
</gene>
<feature type="binding site" evidence="16">
    <location>
        <begin position="391"/>
        <end position="396"/>
    </location>
    <ligand>
        <name>substrate</name>
    </ligand>
</feature>
<dbReference type="NCBIfam" id="TIGR02402">
    <property type="entry name" value="trehalose_TreZ"/>
    <property type="match status" value="1"/>
</dbReference>
<dbReference type="EC" id="3.2.1.141" evidence="4 13"/>
<dbReference type="InterPro" id="IPR013783">
    <property type="entry name" value="Ig-like_fold"/>
</dbReference>
<evidence type="ECO:0000256" key="15">
    <source>
        <dbReference type="PIRSR" id="PIRSR006337-1"/>
    </source>
</evidence>
<dbReference type="InterPro" id="IPR006047">
    <property type="entry name" value="GH13_cat_dom"/>
</dbReference>
<dbReference type="InterPro" id="IPR017853">
    <property type="entry name" value="GH"/>
</dbReference>
<dbReference type="CDD" id="cd02853">
    <property type="entry name" value="E_set_MTHase_like_N"/>
    <property type="match status" value="1"/>
</dbReference>
<evidence type="ECO:0000313" key="19">
    <source>
        <dbReference type="EMBL" id="TDS17633.1"/>
    </source>
</evidence>
<dbReference type="Gene3D" id="3.20.20.80">
    <property type="entry name" value="Glycosidases"/>
    <property type="match status" value="1"/>
</dbReference>
<feature type="binding site" evidence="16">
    <location>
        <begin position="259"/>
        <end position="264"/>
    </location>
    <ligand>
        <name>substrate</name>
    </ligand>
</feature>
<reference evidence="19 20" key="1">
    <citation type="submission" date="2019-03" db="EMBL/GenBank/DDBJ databases">
        <title>Genomic Encyclopedia of Type Strains, Phase III (KMG-III): the genomes of soil and plant-associated and newly described type strains.</title>
        <authorList>
            <person name="Whitman W."/>
        </authorList>
    </citation>
    <scope>NUCLEOTIDE SEQUENCE [LARGE SCALE GENOMIC DNA]</scope>
    <source>
        <strain evidence="19 20">CGMCC 1.12801</strain>
    </source>
</reference>
<dbReference type="PANTHER" id="PTHR43651">
    <property type="entry name" value="1,4-ALPHA-GLUCAN-BRANCHING ENZYME"/>
    <property type="match status" value="1"/>
</dbReference>
<feature type="domain" description="Glycosyl hydrolase family 13 catalytic" evidence="18">
    <location>
        <begin position="115"/>
        <end position="459"/>
    </location>
</feature>
<dbReference type="EMBL" id="SNZV01000001">
    <property type="protein sequence ID" value="TDS17633.1"/>
    <property type="molecule type" value="Genomic_DNA"/>
</dbReference>
<proteinExistence type="inferred from homology"/>
<organism evidence="19 20">
    <name type="scientific">Sphingobacterium paludis</name>
    <dbReference type="NCBI Taxonomy" id="1476465"/>
    <lineage>
        <taxon>Bacteria</taxon>
        <taxon>Pseudomonadati</taxon>
        <taxon>Bacteroidota</taxon>
        <taxon>Sphingobacteriia</taxon>
        <taxon>Sphingobacteriales</taxon>
        <taxon>Sphingobacteriaceae</taxon>
        <taxon>Sphingobacterium</taxon>
    </lineage>
</organism>
<dbReference type="OrthoDB" id="9761875at2"/>
<evidence type="ECO:0000313" key="20">
    <source>
        <dbReference type="Proteomes" id="UP000294752"/>
    </source>
</evidence>
<comment type="catalytic activity">
    <reaction evidence="12 14">
        <text>hydrolysis of (1-&gt;4)-alpha-D-glucosidic linkage in 4-alpha-D-[(1-&gt;4)-alpha-D-glucanosyl]n trehalose to yield trehalose and (1-&gt;4)-alpha-D-glucan.</text>
        <dbReference type="EC" id="3.2.1.141"/>
    </reaction>
</comment>
<evidence type="ECO:0000256" key="14">
    <source>
        <dbReference type="PIRNR" id="PIRNR006337"/>
    </source>
</evidence>
<keyword evidence="8" id="KW-0119">Carbohydrate metabolism</keyword>
<evidence type="ECO:0000256" key="3">
    <source>
        <dbReference type="ARBA" id="ARBA00008061"/>
    </source>
</evidence>
<dbReference type="InterPro" id="IPR012768">
    <property type="entry name" value="Trehalose_TreZ"/>
</dbReference>
<dbReference type="SMART" id="SM00642">
    <property type="entry name" value="Aamy"/>
    <property type="match status" value="1"/>
</dbReference>
<dbReference type="GO" id="GO:0005737">
    <property type="term" value="C:cytoplasm"/>
    <property type="evidence" value="ECO:0007669"/>
    <property type="project" value="UniProtKB-SubCell"/>
</dbReference>
<evidence type="ECO:0000256" key="9">
    <source>
        <dbReference type="ARBA" id="ARBA00023295"/>
    </source>
</evidence>
<keyword evidence="7 14" id="KW-0378">Hydrolase</keyword>